<dbReference type="Gene3D" id="2.30.110.10">
    <property type="entry name" value="Electron Transport, Fmn-binding Protein, Chain A"/>
    <property type="match status" value="1"/>
</dbReference>
<dbReference type="EMBL" id="FWXV01000012">
    <property type="protein sequence ID" value="SMD25889.1"/>
    <property type="molecule type" value="Genomic_DNA"/>
</dbReference>
<accession>A0A1Y5Y875</accession>
<dbReference type="AlphaFoldDB" id="A0A1Y5Y875"/>
<dbReference type="InterPro" id="IPR012349">
    <property type="entry name" value="Split_barrel_FMN-bd"/>
</dbReference>
<protein>
    <submittedName>
        <fullName evidence="1">Pyridoxamine 5'-phosphate oxidase</fullName>
    </submittedName>
</protein>
<dbReference type="RefSeq" id="WP_084433706.1">
    <property type="nucleotide sequence ID" value="NZ_FWXV01000012.1"/>
</dbReference>
<proteinExistence type="predicted"/>
<sequence length="144" mass="16216">MSNLTKQEREQFLADVHVGVLTVADVDGRGPLAVPLGYLYEPGGEIRFATAKDCRKMTLVRAAGRVGFLVQKEQLPYRYVSVEGPVVGEHQTTPDEHLTMSIRYFGPQEGRSYFEMSKHALSGMVTVRVLPQRWRTYDSSDELP</sequence>
<dbReference type="SUPFAM" id="SSF50475">
    <property type="entry name" value="FMN-binding split barrel"/>
    <property type="match status" value="1"/>
</dbReference>
<reference evidence="1 2" key="1">
    <citation type="submission" date="2017-04" db="EMBL/GenBank/DDBJ databases">
        <authorList>
            <person name="Afonso C.L."/>
            <person name="Miller P.J."/>
            <person name="Scott M.A."/>
            <person name="Spackman E."/>
            <person name="Goraichik I."/>
            <person name="Dimitrov K.M."/>
            <person name="Suarez D.L."/>
            <person name="Swayne D.E."/>
        </authorList>
    </citation>
    <scope>NUCLEOTIDE SEQUENCE [LARGE SCALE GENOMIC DNA]</scope>
    <source>
        <strain evidence="1 2">DSM 43828</strain>
    </source>
</reference>
<dbReference type="OrthoDB" id="5242787at2"/>
<evidence type="ECO:0000313" key="2">
    <source>
        <dbReference type="Proteomes" id="UP000192674"/>
    </source>
</evidence>
<organism evidence="1 2">
    <name type="scientific">Kibdelosporangium aridum</name>
    <dbReference type="NCBI Taxonomy" id="2030"/>
    <lineage>
        <taxon>Bacteria</taxon>
        <taxon>Bacillati</taxon>
        <taxon>Actinomycetota</taxon>
        <taxon>Actinomycetes</taxon>
        <taxon>Pseudonocardiales</taxon>
        <taxon>Pseudonocardiaceae</taxon>
        <taxon>Kibdelosporangium</taxon>
    </lineage>
</organism>
<dbReference type="Proteomes" id="UP000192674">
    <property type="component" value="Unassembled WGS sequence"/>
</dbReference>
<keyword evidence="2" id="KW-1185">Reference proteome</keyword>
<evidence type="ECO:0000313" key="1">
    <source>
        <dbReference type="EMBL" id="SMD25889.1"/>
    </source>
</evidence>
<gene>
    <name evidence="1" type="ORF">SAMN05661093_09467</name>
</gene>
<name>A0A1Y5Y875_KIBAR</name>